<sequence length="122" mass="14030">MTTSQVLFISTEDHDEQVQNMLVDYGVQVTKISSMQELKEPETKGEYSIVFLDLDLPCVSNNSIYWLRKMTGQAWIIGLSSKRYHPELKESMRSDIFAVLGKPAHSRELQYCLHSLFDLQDG</sequence>
<dbReference type="SUPFAM" id="SSF52172">
    <property type="entry name" value="CheY-like"/>
    <property type="match status" value="1"/>
</dbReference>
<dbReference type="AlphaFoldDB" id="D6SSN2"/>
<dbReference type="InterPro" id="IPR011006">
    <property type="entry name" value="CheY-like_superfamily"/>
</dbReference>
<accession>D6SSN2</accession>
<dbReference type="OrthoDB" id="5471795at2"/>
<gene>
    <name evidence="1" type="ORF">Dthio_PD1037</name>
</gene>
<comment type="caution">
    <text evidence="1">The sequence shown here is derived from an EMBL/GenBank/DDBJ whole genome shotgun (WGS) entry which is preliminary data.</text>
</comment>
<proteinExistence type="predicted"/>
<organism evidence="1 2">
    <name type="scientific">Desulfonatronospira thiodismutans ASO3-1</name>
    <dbReference type="NCBI Taxonomy" id="555779"/>
    <lineage>
        <taxon>Bacteria</taxon>
        <taxon>Pseudomonadati</taxon>
        <taxon>Thermodesulfobacteriota</taxon>
        <taxon>Desulfovibrionia</taxon>
        <taxon>Desulfovibrionales</taxon>
        <taxon>Desulfonatronovibrionaceae</taxon>
        <taxon>Desulfonatronospira</taxon>
    </lineage>
</organism>
<keyword evidence="2" id="KW-1185">Reference proteome</keyword>
<reference evidence="1" key="1">
    <citation type="submission" date="2010-05" db="EMBL/GenBank/DDBJ databases">
        <title>The draft genome of Desulfonatronospira thiodismutans ASO3-1.</title>
        <authorList>
            <consortium name="US DOE Joint Genome Institute (JGI-PGF)"/>
            <person name="Lucas S."/>
            <person name="Copeland A."/>
            <person name="Lapidus A."/>
            <person name="Cheng J.-F."/>
            <person name="Bruce D."/>
            <person name="Goodwin L."/>
            <person name="Pitluck S."/>
            <person name="Chertkov O."/>
            <person name="Brettin T."/>
            <person name="Detter J.C."/>
            <person name="Han C."/>
            <person name="Land M.L."/>
            <person name="Hauser L."/>
            <person name="Kyrpides N."/>
            <person name="Mikhailova N."/>
            <person name="Muyzer G."/>
            <person name="Woyke T."/>
        </authorList>
    </citation>
    <scope>NUCLEOTIDE SEQUENCE [LARGE SCALE GENOMIC DNA]</scope>
    <source>
        <strain evidence="1">ASO3-1</strain>
    </source>
</reference>
<protein>
    <submittedName>
        <fullName evidence="1">Response regulator receiver protein</fullName>
    </submittedName>
</protein>
<dbReference type="EMBL" id="ACJN02000003">
    <property type="protein sequence ID" value="EFI33698.1"/>
    <property type="molecule type" value="Genomic_DNA"/>
</dbReference>
<evidence type="ECO:0000313" key="2">
    <source>
        <dbReference type="Proteomes" id="UP000005496"/>
    </source>
</evidence>
<name>D6SSN2_9BACT</name>
<dbReference type="eggNOG" id="COG2197">
    <property type="taxonomic scope" value="Bacteria"/>
</dbReference>
<dbReference type="Proteomes" id="UP000005496">
    <property type="component" value="Unassembled WGS sequence"/>
</dbReference>
<dbReference type="Gene3D" id="3.40.50.2300">
    <property type="match status" value="1"/>
</dbReference>
<evidence type="ECO:0000313" key="1">
    <source>
        <dbReference type="EMBL" id="EFI33698.1"/>
    </source>
</evidence>
<dbReference type="RefSeq" id="WP_008871047.1">
    <property type="nucleotide sequence ID" value="NZ_ACJN02000003.1"/>
</dbReference>